<dbReference type="EC" id="2.4.1.258" evidence="3 14"/>
<evidence type="ECO:0000256" key="3">
    <source>
        <dbReference type="ARBA" id="ARBA00011964"/>
    </source>
</evidence>
<feature type="transmembrane region" description="Helical" evidence="14">
    <location>
        <begin position="183"/>
        <end position="203"/>
    </location>
</feature>
<dbReference type="HOGENOM" id="CLU_035382_3_0_1"/>
<dbReference type="PANTHER" id="PTHR12646">
    <property type="entry name" value="NOT56 - RELATED"/>
    <property type="match status" value="1"/>
</dbReference>
<comment type="similarity">
    <text evidence="13">Belongs to the glycosyltransferase ALG3 family.</text>
</comment>
<keyword evidence="7 14" id="KW-0812">Transmembrane</keyword>
<dbReference type="UniPathway" id="UPA00378"/>
<dbReference type="OrthoDB" id="20028at2759"/>
<feature type="transmembrane region" description="Helical" evidence="14">
    <location>
        <begin position="394"/>
        <end position="412"/>
    </location>
</feature>
<dbReference type="EMBL" id="KE504122">
    <property type="protein sequence ID" value="EPT06106.1"/>
    <property type="molecule type" value="Genomic_DNA"/>
</dbReference>
<dbReference type="GO" id="GO:0052925">
    <property type="term" value="F:dol-P-Man:Man(5)GlcNAc(2)-PP-Dol alpha-1,3-mannosyltransferase activity"/>
    <property type="evidence" value="ECO:0007669"/>
    <property type="project" value="UniProtKB-EC"/>
</dbReference>
<evidence type="ECO:0000256" key="9">
    <source>
        <dbReference type="ARBA" id="ARBA00022989"/>
    </source>
</evidence>
<dbReference type="GO" id="GO:0005789">
    <property type="term" value="C:endoplasmic reticulum membrane"/>
    <property type="evidence" value="ECO:0007669"/>
    <property type="project" value="UniProtKB-SubCell"/>
</dbReference>
<dbReference type="eggNOG" id="KOG2762">
    <property type="taxonomic scope" value="Eukaryota"/>
</dbReference>
<evidence type="ECO:0000256" key="10">
    <source>
        <dbReference type="ARBA" id="ARBA00023136"/>
    </source>
</evidence>
<feature type="transmembrane region" description="Helical" evidence="14">
    <location>
        <begin position="116"/>
        <end position="135"/>
    </location>
</feature>
<evidence type="ECO:0000256" key="14">
    <source>
        <dbReference type="RuleBase" id="RU364047"/>
    </source>
</evidence>
<dbReference type="FunCoup" id="S8FYD7">
    <property type="interactions" value="461"/>
</dbReference>
<keyword evidence="5 14" id="KW-0328">Glycosyltransferase</keyword>
<evidence type="ECO:0000256" key="8">
    <source>
        <dbReference type="ARBA" id="ARBA00022824"/>
    </source>
</evidence>
<dbReference type="InterPro" id="IPR007873">
    <property type="entry name" value="Glycosyltransferase_ALG3"/>
</dbReference>
<comment type="pathway">
    <text evidence="2 14">Protein modification; protein glycosylation.</text>
</comment>
<evidence type="ECO:0000313" key="16">
    <source>
        <dbReference type="Proteomes" id="UP000015241"/>
    </source>
</evidence>
<evidence type="ECO:0000256" key="1">
    <source>
        <dbReference type="ARBA" id="ARBA00004477"/>
    </source>
</evidence>
<evidence type="ECO:0000256" key="2">
    <source>
        <dbReference type="ARBA" id="ARBA00004922"/>
    </source>
</evidence>
<organism evidence="15 16">
    <name type="scientific">Fomitopsis schrenkii</name>
    <name type="common">Brown rot fungus</name>
    <dbReference type="NCBI Taxonomy" id="2126942"/>
    <lineage>
        <taxon>Eukaryota</taxon>
        <taxon>Fungi</taxon>
        <taxon>Dikarya</taxon>
        <taxon>Basidiomycota</taxon>
        <taxon>Agaricomycotina</taxon>
        <taxon>Agaricomycetes</taxon>
        <taxon>Polyporales</taxon>
        <taxon>Fomitopsis</taxon>
    </lineage>
</organism>
<proteinExistence type="inferred from homology"/>
<feature type="transmembrane region" description="Helical" evidence="14">
    <location>
        <begin position="215"/>
        <end position="239"/>
    </location>
</feature>
<dbReference type="Proteomes" id="UP000015241">
    <property type="component" value="Unassembled WGS sequence"/>
</dbReference>
<comment type="catalytic activity">
    <reaction evidence="12 14">
        <text>an alpha-D-Man-(1-&gt;2)-alpha-D-Man-(1-&gt;2)-alpha-D-Man-(1-&gt;3)-[alpha-D-Man-(1-&gt;6)]-beta-D-Man-(1-&gt;4)-beta-D-GlcNAc-(1-&gt;4)-alpha-D-GlcNAc-diphospho-di-trans,poly-cis-dolichol + a di-trans,poly-cis-dolichyl beta-D-mannosyl phosphate = an alpha-D-Man-(1-&gt;2)-alpha-D-Man-(1-&gt;2)-alpha-D-Man-(1-&gt;3)-[alpha-D-Man-(1-&gt;3)-alpha-D-Man-(1-&gt;6)]-beta-D-Man-(1-&gt;4)-beta-D-GlcNAc-(1-&gt;4)-alpha-D-GlcNAc-diphospho-di-trans,poly-cis-dolichol + a di-trans,poly-cis-dolichyl phosphate + H(+)</text>
        <dbReference type="Rhea" id="RHEA:29527"/>
        <dbReference type="Rhea" id="RHEA-COMP:19498"/>
        <dbReference type="Rhea" id="RHEA-COMP:19501"/>
        <dbReference type="Rhea" id="RHEA-COMP:19516"/>
        <dbReference type="Rhea" id="RHEA-COMP:19517"/>
        <dbReference type="ChEBI" id="CHEBI:15378"/>
        <dbReference type="ChEBI" id="CHEBI:57683"/>
        <dbReference type="ChEBI" id="CHEBI:58211"/>
        <dbReference type="ChEBI" id="CHEBI:132515"/>
        <dbReference type="ChEBI" id="CHEBI:132516"/>
        <dbReference type="EC" id="2.4.1.258"/>
    </reaction>
    <physiologicalReaction direction="left-to-right" evidence="12 14">
        <dbReference type="Rhea" id="RHEA:29528"/>
    </physiologicalReaction>
</comment>
<reference evidence="15 16" key="1">
    <citation type="journal article" date="2012" name="Science">
        <title>The Paleozoic origin of enzymatic lignin decomposition reconstructed from 31 fungal genomes.</title>
        <authorList>
            <person name="Floudas D."/>
            <person name="Binder M."/>
            <person name="Riley R."/>
            <person name="Barry K."/>
            <person name="Blanchette R.A."/>
            <person name="Henrissat B."/>
            <person name="Martinez A.T."/>
            <person name="Otillar R."/>
            <person name="Spatafora J.W."/>
            <person name="Yadav J.S."/>
            <person name="Aerts A."/>
            <person name="Benoit I."/>
            <person name="Boyd A."/>
            <person name="Carlson A."/>
            <person name="Copeland A."/>
            <person name="Coutinho P.M."/>
            <person name="de Vries R.P."/>
            <person name="Ferreira P."/>
            <person name="Findley K."/>
            <person name="Foster B."/>
            <person name="Gaskell J."/>
            <person name="Glotzer D."/>
            <person name="Gorecki P."/>
            <person name="Heitman J."/>
            <person name="Hesse C."/>
            <person name="Hori C."/>
            <person name="Igarashi K."/>
            <person name="Jurgens J.A."/>
            <person name="Kallen N."/>
            <person name="Kersten P."/>
            <person name="Kohler A."/>
            <person name="Kuees U."/>
            <person name="Kumar T.K.A."/>
            <person name="Kuo A."/>
            <person name="LaButti K."/>
            <person name="Larrondo L.F."/>
            <person name="Lindquist E."/>
            <person name="Ling A."/>
            <person name="Lombard V."/>
            <person name="Lucas S."/>
            <person name="Lundell T."/>
            <person name="Martin R."/>
            <person name="McLaughlin D.J."/>
            <person name="Morgenstern I."/>
            <person name="Morin E."/>
            <person name="Murat C."/>
            <person name="Nagy L.G."/>
            <person name="Nolan M."/>
            <person name="Ohm R.A."/>
            <person name="Patyshakuliyeva A."/>
            <person name="Rokas A."/>
            <person name="Ruiz-Duenas F.J."/>
            <person name="Sabat G."/>
            <person name="Salamov A."/>
            <person name="Samejima M."/>
            <person name="Schmutz J."/>
            <person name="Slot J.C."/>
            <person name="St John F."/>
            <person name="Stenlid J."/>
            <person name="Sun H."/>
            <person name="Sun S."/>
            <person name="Syed K."/>
            <person name="Tsang A."/>
            <person name="Wiebenga A."/>
            <person name="Young D."/>
            <person name="Pisabarro A."/>
            <person name="Eastwood D.C."/>
            <person name="Martin F."/>
            <person name="Cullen D."/>
            <person name="Grigoriev I.V."/>
            <person name="Hibbett D.S."/>
        </authorList>
    </citation>
    <scope>NUCLEOTIDE SEQUENCE</scope>
    <source>
        <strain evidence="16">FP-58527</strain>
    </source>
</reference>
<evidence type="ECO:0000256" key="6">
    <source>
        <dbReference type="ARBA" id="ARBA00022679"/>
    </source>
</evidence>
<dbReference type="InParanoid" id="S8FYD7"/>
<keyword evidence="6 14" id="KW-0808">Transferase</keyword>
<feature type="transmembrane region" description="Helical" evidence="14">
    <location>
        <begin position="368"/>
        <end position="387"/>
    </location>
</feature>
<evidence type="ECO:0000256" key="13">
    <source>
        <dbReference type="ARBA" id="ARBA00093457"/>
    </source>
</evidence>
<feature type="transmembrane region" description="Helical" evidence="14">
    <location>
        <begin position="30"/>
        <end position="50"/>
    </location>
</feature>
<feature type="transmembrane region" description="Helical" evidence="14">
    <location>
        <begin position="276"/>
        <end position="298"/>
    </location>
</feature>
<evidence type="ECO:0000256" key="12">
    <source>
        <dbReference type="ARBA" id="ARBA00049506"/>
    </source>
</evidence>
<dbReference type="PANTHER" id="PTHR12646:SF0">
    <property type="entry name" value="DOL-P-MAN:MAN(5)GLCNAC(2)-PP-DOL ALPHA-1,3-MANNOSYLTRANSFERASE"/>
    <property type="match status" value="1"/>
</dbReference>
<dbReference type="STRING" id="743788.S8FYD7"/>
<evidence type="ECO:0000256" key="7">
    <source>
        <dbReference type="ARBA" id="ARBA00022692"/>
    </source>
</evidence>
<keyword evidence="10 14" id="KW-0472">Membrane</keyword>
<keyword evidence="16" id="KW-1185">Reference proteome</keyword>
<name>S8FYD7_FOMSC</name>
<evidence type="ECO:0000313" key="15">
    <source>
        <dbReference type="EMBL" id="EPT06106.1"/>
    </source>
</evidence>
<comment type="function">
    <text evidence="11 14">Dol-P-Man:Man(5)GlcNAc(2)-PP-Dol alpha-1,3-mannosyltransferase that operates in the biosynthetic pathway of dolichol-linked oligosaccharides, the glycan precursors employed in protein asparagine (N)-glycosylation. The assembly of dolichol-linked oligosaccharides begins on the cytosolic side of the endoplasmic reticulum membrane and finishes in its lumen. The sequential addition of sugars to dolichol pyrophosphate produces dolichol-linked oligosaccharides containing fourteen sugars, including two GlcNAcs, nine mannoses and three glucoses. Once assembled, the oligosaccharide is transferred from the lipid to nascent proteins by oligosaccharyltransferases. In the lumen of the endoplasmic reticulum, adds the first dolichyl beta-D-mannosyl phosphate derived mannose in an alpha-1,3 linkage to Man(5)GlcNAc(2)-PP-dolichol to produce Man(6)GlcNAc(2)-PP-dolichol.</text>
</comment>
<protein>
    <recommendedName>
        <fullName evidence="4 14">Dol-P-Man:Man(5)GlcNAc(2)-PP-Dol alpha-1,3-mannosyltransferase</fullName>
        <ecNumber evidence="3 14">2.4.1.258</ecNumber>
    </recommendedName>
    <alternativeName>
        <fullName evidence="14">Dol-P-Man-dependent alpha(1-3)-mannosyltransferase</fullName>
    </alternativeName>
</protein>
<accession>S8FYD7</accession>
<sequence>MPPRATGSESRQRWQPIYNIVLSLLTDPQYFYVLAALVLVGDALLTQLIIRFVPYTEIDWETYIYQLELYLKGERDYSLITGPTGPIVYPAGHVHIHHAISRLTNSGTNLKAGQQIYAALYLALLALTCGIYGRAGGVPNWVLLLLPLSKRLHSIFVLRLFNDCWMTVFAHAAVLAYAHAFDLLGTVLLGCALSVKMSALLYLPGLLVVLFKRRGLVGTLLHVTVLLSTQVVAGLPFLLAHPRSYLKYSYEFSRAFLYKWTVNWRFVSEETFLSQWWARGLLAGHIATLVAFGLFRWCRRENGVLRVISNGLRNPLRRPEGCVVSSDYTTTLLFTSNLIGILFARSLHYQFYSWYAMQRPFLVWRTRYPVIVKLALLFAIEYAWNVFPSTTLSSAVLCAANAALVIGIWSGYPEGIASVPAVGRDKTE</sequence>
<comment type="subcellular location">
    <subcellularLocation>
        <location evidence="1 14">Endoplasmic reticulum membrane</location>
        <topology evidence="1 14">Multi-pass membrane protein</topology>
    </subcellularLocation>
</comment>
<evidence type="ECO:0000256" key="4">
    <source>
        <dbReference type="ARBA" id="ARBA00015561"/>
    </source>
</evidence>
<gene>
    <name evidence="15" type="ORF">FOMPIDRAFT_133845</name>
</gene>
<dbReference type="AlphaFoldDB" id="S8FYD7"/>
<evidence type="ECO:0000256" key="5">
    <source>
        <dbReference type="ARBA" id="ARBA00022676"/>
    </source>
</evidence>
<dbReference type="Pfam" id="PF05208">
    <property type="entry name" value="ALG3"/>
    <property type="match status" value="1"/>
</dbReference>
<evidence type="ECO:0000256" key="11">
    <source>
        <dbReference type="ARBA" id="ARBA00044743"/>
    </source>
</evidence>
<keyword evidence="8 14" id="KW-0256">Endoplasmic reticulum</keyword>
<keyword evidence="9 14" id="KW-1133">Transmembrane helix</keyword>